<name>A0A0C3CFR4_OIDMZ</name>
<evidence type="ECO:0008006" key="4">
    <source>
        <dbReference type="Google" id="ProtNLM"/>
    </source>
</evidence>
<accession>A0A0C3CFR4</accession>
<organism evidence="2 3">
    <name type="scientific">Oidiodendron maius (strain Zn)</name>
    <dbReference type="NCBI Taxonomy" id="913774"/>
    <lineage>
        <taxon>Eukaryota</taxon>
        <taxon>Fungi</taxon>
        <taxon>Dikarya</taxon>
        <taxon>Ascomycota</taxon>
        <taxon>Pezizomycotina</taxon>
        <taxon>Leotiomycetes</taxon>
        <taxon>Leotiomycetes incertae sedis</taxon>
        <taxon>Myxotrichaceae</taxon>
        <taxon>Oidiodendron</taxon>
    </lineage>
</organism>
<dbReference type="HOGENOM" id="CLU_733837_0_0_1"/>
<dbReference type="OrthoDB" id="5372935at2759"/>
<protein>
    <recommendedName>
        <fullName evidence="4">F-box domain-containing protein</fullName>
    </recommendedName>
</protein>
<evidence type="ECO:0000313" key="3">
    <source>
        <dbReference type="Proteomes" id="UP000054321"/>
    </source>
</evidence>
<dbReference type="EMBL" id="KN832881">
    <property type="protein sequence ID" value="KIM97803.1"/>
    <property type="molecule type" value="Genomic_DNA"/>
</dbReference>
<gene>
    <name evidence="2" type="ORF">OIDMADRAFT_57319</name>
</gene>
<sequence length="377" mass="43480">MPTSLDPRHNQLRCSSGAEEGSTDEENHAYFPFLSLPSELRNKIYTLVFSLAPQVFDLDPSTFQLLNRQKMLALFTVCRQIHLEASHRFFSTHTFRLFPTYPGRYFKTKRPLLARLPPHYRSSITSLELRLGPGWNAPPRGWVVNDALGLKDCMNVRILKVFVECDPSDAIFKGFRRGDGFYERFSQNLLEDVLKNVPSIKVVEFDAWSSVKRTGDMISGLGEVVSKFEKVVGWGPERGWDQELDKVWLDAVLMHGAELDEVKEIKELENWYSIAALLRKVTPHMFDRTGKNEWADEMEKAFEDVELGVEIIFSVCDDEQESKYDNEYINKLGYKLGYEYSYKKQCEKGTNMRCVQGQISRCLMLLASLEVLTIPWA</sequence>
<evidence type="ECO:0000256" key="1">
    <source>
        <dbReference type="SAM" id="MobiDB-lite"/>
    </source>
</evidence>
<evidence type="ECO:0000313" key="2">
    <source>
        <dbReference type="EMBL" id="KIM97803.1"/>
    </source>
</evidence>
<dbReference type="PANTHER" id="PTHR42085:SF2">
    <property type="entry name" value="F-BOX DOMAIN-CONTAINING PROTEIN"/>
    <property type="match status" value="1"/>
</dbReference>
<keyword evidence="3" id="KW-1185">Reference proteome</keyword>
<feature type="region of interest" description="Disordered" evidence="1">
    <location>
        <begin position="1"/>
        <end position="24"/>
    </location>
</feature>
<proteinExistence type="predicted"/>
<dbReference type="InterPro" id="IPR038883">
    <property type="entry name" value="AN11006-like"/>
</dbReference>
<dbReference type="PANTHER" id="PTHR42085">
    <property type="entry name" value="F-BOX DOMAIN-CONTAINING PROTEIN"/>
    <property type="match status" value="1"/>
</dbReference>
<dbReference type="AlphaFoldDB" id="A0A0C3CFR4"/>
<dbReference type="InParanoid" id="A0A0C3CFR4"/>
<dbReference type="Proteomes" id="UP000054321">
    <property type="component" value="Unassembled WGS sequence"/>
</dbReference>
<reference evidence="3" key="2">
    <citation type="submission" date="2015-01" db="EMBL/GenBank/DDBJ databases">
        <title>Evolutionary Origins and Diversification of the Mycorrhizal Mutualists.</title>
        <authorList>
            <consortium name="DOE Joint Genome Institute"/>
            <consortium name="Mycorrhizal Genomics Consortium"/>
            <person name="Kohler A."/>
            <person name="Kuo A."/>
            <person name="Nagy L.G."/>
            <person name="Floudas D."/>
            <person name="Copeland A."/>
            <person name="Barry K.W."/>
            <person name="Cichocki N."/>
            <person name="Veneault-Fourrey C."/>
            <person name="LaButti K."/>
            <person name="Lindquist E.A."/>
            <person name="Lipzen A."/>
            <person name="Lundell T."/>
            <person name="Morin E."/>
            <person name="Murat C."/>
            <person name="Riley R."/>
            <person name="Ohm R."/>
            <person name="Sun H."/>
            <person name="Tunlid A."/>
            <person name="Henrissat B."/>
            <person name="Grigoriev I.V."/>
            <person name="Hibbett D.S."/>
            <person name="Martin F."/>
        </authorList>
    </citation>
    <scope>NUCLEOTIDE SEQUENCE [LARGE SCALE GENOMIC DNA]</scope>
    <source>
        <strain evidence="3">Zn</strain>
    </source>
</reference>
<reference evidence="2 3" key="1">
    <citation type="submission" date="2014-04" db="EMBL/GenBank/DDBJ databases">
        <authorList>
            <consortium name="DOE Joint Genome Institute"/>
            <person name="Kuo A."/>
            <person name="Martino E."/>
            <person name="Perotto S."/>
            <person name="Kohler A."/>
            <person name="Nagy L.G."/>
            <person name="Floudas D."/>
            <person name="Copeland A."/>
            <person name="Barry K.W."/>
            <person name="Cichocki N."/>
            <person name="Veneault-Fourrey C."/>
            <person name="LaButti K."/>
            <person name="Lindquist E.A."/>
            <person name="Lipzen A."/>
            <person name="Lundell T."/>
            <person name="Morin E."/>
            <person name="Murat C."/>
            <person name="Sun H."/>
            <person name="Tunlid A."/>
            <person name="Henrissat B."/>
            <person name="Grigoriev I.V."/>
            <person name="Hibbett D.S."/>
            <person name="Martin F."/>
            <person name="Nordberg H.P."/>
            <person name="Cantor M.N."/>
            <person name="Hua S.X."/>
        </authorList>
    </citation>
    <scope>NUCLEOTIDE SEQUENCE [LARGE SCALE GENOMIC DNA]</scope>
    <source>
        <strain evidence="2 3">Zn</strain>
    </source>
</reference>